<comment type="caution">
    <text evidence="2">The sequence shown here is derived from an EMBL/GenBank/DDBJ whole genome shotgun (WGS) entry which is preliminary data.</text>
</comment>
<dbReference type="EMBL" id="JBICBT010000451">
    <property type="protein sequence ID" value="KAL3113353.1"/>
    <property type="molecule type" value="Genomic_DNA"/>
</dbReference>
<evidence type="ECO:0000313" key="3">
    <source>
        <dbReference type="Proteomes" id="UP001620626"/>
    </source>
</evidence>
<keyword evidence="1" id="KW-0175">Coiled coil</keyword>
<dbReference type="Proteomes" id="UP001620626">
    <property type="component" value="Unassembled WGS sequence"/>
</dbReference>
<feature type="coiled-coil region" evidence="1">
    <location>
        <begin position="95"/>
        <end position="147"/>
    </location>
</feature>
<proteinExistence type="predicted"/>
<keyword evidence="3" id="KW-1185">Reference proteome</keyword>
<gene>
    <name evidence="2" type="ORF">niasHT_018968</name>
</gene>
<name>A0ABD2LDY3_9BILA</name>
<evidence type="ECO:0000256" key="1">
    <source>
        <dbReference type="SAM" id="Coils"/>
    </source>
</evidence>
<accession>A0ABD2LDY3</accession>
<evidence type="ECO:0000313" key="2">
    <source>
        <dbReference type="EMBL" id="KAL3113353.1"/>
    </source>
</evidence>
<dbReference type="AlphaFoldDB" id="A0ABD2LDY3"/>
<organism evidence="2 3">
    <name type="scientific">Heterodera trifolii</name>
    <dbReference type="NCBI Taxonomy" id="157864"/>
    <lineage>
        <taxon>Eukaryota</taxon>
        <taxon>Metazoa</taxon>
        <taxon>Ecdysozoa</taxon>
        <taxon>Nematoda</taxon>
        <taxon>Chromadorea</taxon>
        <taxon>Rhabditida</taxon>
        <taxon>Tylenchina</taxon>
        <taxon>Tylenchomorpha</taxon>
        <taxon>Tylenchoidea</taxon>
        <taxon>Heteroderidae</taxon>
        <taxon>Heteroderinae</taxon>
        <taxon>Heterodera</taxon>
    </lineage>
</organism>
<sequence>MDKLSPVPKLQFIFMGFRFVVHFVVFPMPSIPKLNFGARQLSVLIKDLGRKLQKLINDSNYVEEYDPKKRAELKWKLEEELFLDDTDEDKVLRILDELDKMNNEEEKKKYELKHNSTETKTKQKIKMENNRKEIEKMGAKLNILQRHAIQLKILEFLLTSDELFRINHRFDERELAFTIAID</sequence>
<reference evidence="2 3" key="1">
    <citation type="submission" date="2024-10" db="EMBL/GenBank/DDBJ databases">
        <authorList>
            <person name="Kim D."/>
        </authorList>
    </citation>
    <scope>NUCLEOTIDE SEQUENCE [LARGE SCALE GENOMIC DNA]</scope>
    <source>
        <strain evidence="2">BH-2024</strain>
    </source>
</reference>
<protein>
    <submittedName>
        <fullName evidence="2">Uncharacterized protein</fullName>
    </submittedName>
</protein>